<evidence type="ECO:0000259" key="1">
    <source>
        <dbReference type="Pfam" id="PF04149"/>
    </source>
</evidence>
<keyword evidence="3" id="KW-1185">Reference proteome</keyword>
<sequence>MKSSPEWHKSSYSGASANCVEIRESSERIDVRDTRNREAGHLTFPSSEWLSALAAER</sequence>
<dbReference type="InterPro" id="IPR007278">
    <property type="entry name" value="DUF397"/>
</dbReference>
<dbReference type="RefSeq" id="WP_220564465.1">
    <property type="nucleotide sequence ID" value="NZ_CP074133.1"/>
</dbReference>
<evidence type="ECO:0000313" key="2">
    <source>
        <dbReference type="EMBL" id="QUX23241.1"/>
    </source>
</evidence>
<dbReference type="Proteomes" id="UP000676079">
    <property type="component" value="Chromosome"/>
</dbReference>
<name>A0ABX8BQW6_9ACTN</name>
<dbReference type="Pfam" id="PF04149">
    <property type="entry name" value="DUF397"/>
    <property type="match status" value="1"/>
</dbReference>
<reference evidence="2 3" key="1">
    <citation type="submission" date="2021-05" db="EMBL/GenBank/DDBJ databases">
        <title>Direct Submission.</title>
        <authorList>
            <person name="Li K."/>
            <person name="Gao J."/>
        </authorList>
    </citation>
    <scope>NUCLEOTIDE SEQUENCE [LARGE SCALE GENOMIC DNA]</scope>
    <source>
        <strain evidence="2 3">Mg02</strain>
    </source>
</reference>
<gene>
    <name evidence="2" type="ORF">KGD84_02235</name>
</gene>
<evidence type="ECO:0000313" key="3">
    <source>
        <dbReference type="Proteomes" id="UP000676079"/>
    </source>
</evidence>
<dbReference type="EMBL" id="CP074133">
    <property type="protein sequence ID" value="QUX23241.1"/>
    <property type="molecule type" value="Genomic_DNA"/>
</dbReference>
<accession>A0ABX8BQW6</accession>
<protein>
    <submittedName>
        <fullName evidence="2">DUF397 domain-containing protein</fullName>
    </submittedName>
</protein>
<organism evidence="2 3">
    <name type="scientific">Nocardiopsis changdeensis</name>
    <dbReference type="NCBI Taxonomy" id="2831969"/>
    <lineage>
        <taxon>Bacteria</taxon>
        <taxon>Bacillati</taxon>
        <taxon>Actinomycetota</taxon>
        <taxon>Actinomycetes</taxon>
        <taxon>Streptosporangiales</taxon>
        <taxon>Nocardiopsidaceae</taxon>
        <taxon>Nocardiopsis</taxon>
    </lineage>
</organism>
<feature type="domain" description="DUF397" evidence="1">
    <location>
        <begin position="6"/>
        <end position="51"/>
    </location>
</feature>
<proteinExistence type="predicted"/>